<dbReference type="PANTHER" id="PTHR13222">
    <property type="entry name" value="RB1-INDUCIBLE COILED-COIL"/>
    <property type="match status" value="1"/>
</dbReference>
<accession>A0A8S1JBT0</accession>
<feature type="region of interest" description="Disordered" evidence="2">
    <location>
        <begin position="690"/>
        <end position="724"/>
    </location>
</feature>
<feature type="domain" description="Autophagy protein ATG17-like" evidence="3">
    <location>
        <begin position="138"/>
        <end position="485"/>
    </location>
</feature>
<keyword evidence="5" id="KW-1185">Reference proteome</keyword>
<dbReference type="InterPro" id="IPR040040">
    <property type="entry name" value="ATG11"/>
</dbReference>
<dbReference type="InterPro" id="IPR029071">
    <property type="entry name" value="Ubiquitin-like_domsf"/>
</dbReference>
<organism evidence="4 5">
    <name type="scientific">Ostreobium quekettii</name>
    <dbReference type="NCBI Taxonomy" id="121088"/>
    <lineage>
        <taxon>Eukaryota</taxon>
        <taxon>Viridiplantae</taxon>
        <taxon>Chlorophyta</taxon>
        <taxon>core chlorophytes</taxon>
        <taxon>Ulvophyceae</taxon>
        <taxon>TCBD clade</taxon>
        <taxon>Bryopsidales</taxon>
        <taxon>Ostreobineae</taxon>
        <taxon>Ostreobiaceae</taxon>
        <taxon>Ostreobium</taxon>
    </lineage>
</organism>
<dbReference type="Pfam" id="PF04108">
    <property type="entry name" value="ATG17_like"/>
    <property type="match status" value="1"/>
</dbReference>
<dbReference type="GO" id="GO:0034517">
    <property type="term" value="P:ribophagy"/>
    <property type="evidence" value="ECO:0007669"/>
    <property type="project" value="TreeGrafter"/>
</dbReference>
<dbReference type="PANTHER" id="PTHR13222:SF1">
    <property type="entry name" value="RB1-INDUCIBLE COILED-COIL PROTEIN 1"/>
    <property type="match status" value="1"/>
</dbReference>
<gene>
    <name evidence="4" type="ORF">OSTQU699_LOCUS10585</name>
</gene>
<dbReference type="OrthoDB" id="447953at2759"/>
<evidence type="ECO:0000313" key="5">
    <source>
        <dbReference type="Proteomes" id="UP000708148"/>
    </source>
</evidence>
<evidence type="ECO:0000256" key="1">
    <source>
        <dbReference type="ARBA" id="ARBA00023006"/>
    </source>
</evidence>
<feature type="region of interest" description="Disordered" evidence="2">
    <location>
        <begin position="745"/>
        <end position="818"/>
    </location>
</feature>
<dbReference type="GO" id="GO:0060090">
    <property type="term" value="F:molecular adaptor activity"/>
    <property type="evidence" value="ECO:0007669"/>
    <property type="project" value="TreeGrafter"/>
</dbReference>
<dbReference type="GO" id="GO:1990316">
    <property type="term" value="C:Atg1/ULK1 kinase complex"/>
    <property type="evidence" value="ECO:0007669"/>
    <property type="project" value="TreeGrafter"/>
</dbReference>
<evidence type="ECO:0000259" key="3">
    <source>
        <dbReference type="Pfam" id="PF04108"/>
    </source>
</evidence>
<feature type="region of interest" description="Disordered" evidence="2">
    <location>
        <begin position="544"/>
        <end position="570"/>
    </location>
</feature>
<dbReference type="AlphaFoldDB" id="A0A8S1JBT0"/>
<proteinExistence type="predicted"/>
<sequence>MPGGSVVLVLVAHNGRTLQLGSVQPATRVDAVQEVLEELAGIPVGEQIVMCRGLRLDPRKPLSVYRLPAEDDASAEDNPVFLYSKAFVRPGAVPLAPEGFEEVEVKVPPMGGISVEHPLRGSPSPLVRALPDYELAFQHHLLLAQEHWDVSQKYVQRCHQLLSEQEVQSRAIDAARANVQTHFNAISRAFTEFMAEYREQHARHSEALATVDRDVEQLSSTAIHQDLRTDKWRRLCDLVPQKQLREWAAGCGRAHARFADKVADLEGLFASLKSDVESLFMQAPTVDLDDLGALLQDREQLLEEEGSIIQVLSKDMRTVRALVEDTVQLLGTERLATTTAHDACGAMESMNQSHMQQLVPRLRDCNSSLAAFCRDCTGCKNRMTRDVASQLQSISTQQSRILEMKNKLAAFKEVATKQDEAFAELMVVHRIPAAYRASLAECVRRRAWSQVYCGQVSRLAEHMGKVRLKEVQKREKFQRHVEGYLPSEMLVKMGLFVQPSHCQMSVPPEEGSLLAISVEDLNSLCTDADSTEQQVYCSLMPSQSDEPVLEDAGSSEHAGSEVQDAFSAETSHIQRLEMQNSKLRAHYAAQIAYQNMKEAEETMKTYPSGEVEWAAKEKIEQNVVSKLKEALKAWEAVNCKLEGKVAALRKQNLVYEDRIRQLEERVADISGSQQEEGCHTVVQLHVSIVSEPSSHERNEGEGRHPEGADGADGQHPEGAPSTSGTCALPCPLSYPPLPLATATPQAEESVCAGSQSAVENPVPSNSPDPDVALTKGEGRDENGTGGAAVGVDCPRPSSDLVSHPAESGSLLGVRSRSPGLLSSATEYLSVASVSGDEPADTRQAADDRPFSPDSVPEILSHSSEEITELIHQSVQDASKLYERLAGLQSDSKDGPDDDAGGPSTAH</sequence>
<dbReference type="Proteomes" id="UP000708148">
    <property type="component" value="Unassembled WGS sequence"/>
</dbReference>
<dbReference type="EMBL" id="CAJHUC010003057">
    <property type="protein sequence ID" value="CAD7705230.1"/>
    <property type="molecule type" value="Genomic_DNA"/>
</dbReference>
<evidence type="ECO:0000256" key="2">
    <source>
        <dbReference type="SAM" id="MobiDB-lite"/>
    </source>
</evidence>
<feature type="region of interest" description="Disordered" evidence="2">
    <location>
        <begin position="832"/>
        <end position="857"/>
    </location>
</feature>
<feature type="compositionally biased region" description="Basic and acidic residues" evidence="2">
    <location>
        <begin position="839"/>
        <end position="850"/>
    </location>
</feature>
<reference evidence="4" key="1">
    <citation type="submission" date="2020-12" db="EMBL/GenBank/DDBJ databases">
        <authorList>
            <person name="Iha C."/>
        </authorList>
    </citation>
    <scope>NUCLEOTIDE SEQUENCE</scope>
</reference>
<feature type="compositionally biased region" description="Polar residues" evidence="2">
    <location>
        <begin position="752"/>
        <end position="767"/>
    </location>
</feature>
<dbReference type="GO" id="GO:0000045">
    <property type="term" value="P:autophagosome assembly"/>
    <property type="evidence" value="ECO:0007669"/>
    <property type="project" value="InterPro"/>
</dbReference>
<dbReference type="InterPro" id="IPR045326">
    <property type="entry name" value="ATG17-like_dom"/>
</dbReference>
<feature type="region of interest" description="Disordered" evidence="2">
    <location>
        <begin position="884"/>
        <end position="906"/>
    </location>
</feature>
<dbReference type="SUPFAM" id="SSF54236">
    <property type="entry name" value="Ubiquitin-like"/>
    <property type="match status" value="1"/>
</dbReference>
<dbReference type="GO" id="GO:0061709">
    <property type="term" value="P:reticulophagy"/>
    <property type="evidence" value="ECO:0007669"/>
    <property type="project" value="TreeGrafter"/>
</dbReference>
<dbReference type="GO" id="GO:0034727">
    <property type="term" value="P:piecemeal microautophagy of the nucleus"/>
    <property type="evidence" value="ECO:0007669"/>
    <property type="project" value="TreeGrafter"/>
</dbReference>
<name>A0A8S1JBT0_9CHLO</name>
<dbReference type="GO" id="GO:0000422">
    <property type="term" value="P:autophagy of mitochondrion"/>
    <property type="evidence" value="ECO:0007669"/>
    <property type="project" value="TreeGrafter"/>
</dbReference>
<feature type="compositionally biased region" description="Basic and acidic residues" evidence="2">
    <location>
        <begin position="693"/>
        <end position="715"/>
    </location>
</feature>
<evidence type="ECO:0000313" key="4">
    <source>
        <dbReference type="EMBL" id="CAD7705230.1"/>
    </source>
</evidence>
<comment type="caution">
    <text evidence="4">The sequence shown here is derived from an EMBL/GenBank/DDBJ whole genome shotgun (WGS) entry which is preliminary data.</text>
</comment>
<keyword evidence="1" id="KW-0072">Autophagy</keyword>
<dbReference type="GO" id="GO:0034045">
    <property type="term" value="C:phagophore assembly site membrane"/>
    <property type="evidence" value="ECO:0007669"/>
    <property type="project" value="TreeGrafter"/>
</dbReference>
<dbReference type="Gene3D" id="3.10.20.90">
    <property type="entry name" value="Phosphatidylinositol 3-kinase Catalytic Subunit, Chain A, domain 1"/>
    <property type="match status" value="1"/>
</dbReference>
<protein>
    <recommendedName>
        <fullName evidence="3">Autophagy protein ATG17-like domain-containing protein</fullName>
    </recommendedName>
</protein>
<dbReference type="GO" id="GO:0019901">
    <property type="term" value="F:protein kinase binding"/>
    <property type="evidence" value="ECO:0007669"/>
    <property type="project" value="TreeGrafter"/>
</dbReference>